<accession>A0A7X8TJE1</accession>
<protein>
    <submittedName>
        <fullName evidence="2">Uncharacterized protein</fullName>
    </submittedName>
</protein>
<feature type="region of interest" description="Disordered" evidence="1">
    <location>
        <begin position="57"/>
        <end position="76"/>
    </location>
</feature>
<organism evidence="2 3">
    <name type="scientific">Nesterenkonia sedimenti</name>
    <dbReference type="NCBI Taxonomy" id="1463632"/>
    <lineage>
        <taxon>Bacteria</taxon>
        <taxon>Bacillati</taxon>
        <taxon>Actinomycetota</taxon>
        <taxon>Actinomycetes</taxon>
        <taxon>Micrococcales</taxon>
        <taxon>Micrococcaceae</taxon>
        <taxon>Nesterenkonia</taxon>
    </lineage>
</organism>
<keyword evidence="3" id="KW-1185">Reference proteome</keyword>
<comment type="caution">
    <text evidence="2">The sequence shown here is derived from an EMBL/GenBank/DDBJ whole genome shotgun (WGS) entry which is preliminary data.</text>
</comment>
<dbReference type="RefSeq" id="WP_168887329.1">
    <property type="nucleotide sequence ID" value="NZ_JABAHY010000005.1"/>
</dbReference>
<evidence type="ECO:0000256" key="1">
    <source>
        <dbReference type="SAM" id="MobiDB-lite"/>
    </source>
</evidence>
<name>A0A7X8TJE1_9MICC</name>
<dbReference type="EMBL" id="JABAHY010000005">
    <property type="protein sequence ID" value="NLS09861.1"/>
    <property type="molecule type" value="Genomic_DNA"/>
</dbReference>
<dbReference type="AlphaFoldDB" id="A0A7X8TJE1"/>
<evidence type="ECO:0000313" key="3">
    <source>
        <dbReference type="Proteomes" id="UP000523139"/>
    </source>
</evidence>
<evidence type="ECO:0000313" key="2">
    <source>
        <dbReference type="EMBL" id="NLS09861.1"/>
    </source>
</evidence>
<gene>
    <name evidence="2" type="ORF">HGQ17_07565</name>
</gene>
<reference evidence="2 3" key="1">
    <citation type="submission" date="2020-04" db="EMBL/GenBank/DDBJ databases">
        <title>Nesterenkonia sp. nov., isolated from marine sediment.</title>
        <authorList>
            <person name="Zhang G."/>
        </authorList>
    </citation>
    <scope>NUCLEOTIDE SEQUENCE [LARGE SCALE GENOMIC DNA]</scope>
    <source>
        <strain evidence="2 3">MY13</strain>
    </source>
</reference>
<proteinExistence type="predicted"/>
<dbReference type="Proteomes" id="UP000523139">
    <property type="component" value="Unassembled WGS sequence"/>
</dbReference>
<sequence length="76" mass="8737">MIFTSSTIRYDSSEFTRGYSYTLEEDVLSLEIEDATEPAELVFQVEREGQDYHLVPETEQTRDELGSLVLSPTQED</sequence>